<sequence length="72" mass="7831">MRRFNLVRNEDESGVSGTGNVAQGVQFDDGTCTMRWLTETASTAVYDSIGDLEKIHGHGGKTVIDWIDTVNG</sequence>
<accession>A0A345GTD1</accession>
<dbReference type="RefSeq" id="YP_009839050.1">
    <property type="nucleotide sequence ID" value="NC_048719.1"/>
</dbReference>
<reference evidence="2 3" key="1">
    <citation type="submission" date="2018-06" db="EMBL/GenBank/DDBJ databases">
        <authorList>
            <person name="Moussa A."/>
            <person name="Couoh J.M."/>
            <person name="Harbem L."/>
            <person name="Okocha J.C."/>
            <person name="Taylor D."/>
            <person name="Teutsch A.B."/>
            <person name="Smith B.R."/>
            <person name="Suri N."/>
            <person name="Layton S.R."/>
            <person name="Kim T."/>
            <person name="Hughes L.E."/>
            <person name="Garlena R.A."/>
            <person name="Russell D.A."/>
            <person name="Pope W.H."/>
            <person name="Jacobs-Sera D."/>
            <person name="Hatfull G.F."/>
        </authorList>
    </citation>
    <scope>NUCLEOTIDE SEQUENCE [LARGE SCALE GENOMIC DNA]</scope>
</reference>
<dbReference type="GeneID" id="55609227"/>
<gene>
    <name evidence="2" type="primary">84</name>
    <name evidence="2" type="ORF">SEA_ANNADREAMY_84</name>
</gene>
<protein>
    <submittedName>
        <fullName evidence="2">Uncharacterized protein</fullName>
    </submittedName>
</protein>
<evidence type="ECO:0000313" key="3">
    <source>
        <dbReference type="Proteomes" id="UP000259354"/>
    </source>
</evidence>
<dbReference type="Proteomes" id="UP000259354">
    <property type="component" value="Segment"/>
</dbReference>
<feature type="region of interest" description="Disordered" evidence="1">
    <location>
        <begin position="1"/>
        <end position="20"/>
    </location>
</feature>
<keyword evidence="3" id="KW-1185">Reference proteome</keyword>
<evidence type="ECO:0000256" key="1">
    <source>
        <dbReference type="SAM" id="MobiDB-lite"/>
    </source>
</evidence>
<evidence type="ECO:0000313" key="2">
    <source>
        <dbReference type="EMBL" id="AXG66203.1"/>
    </source>
</evidence>
<name>A0A345GTD1_9CAUD</name>
<organism evidence="2 3">
    <name type="scientific">Streptomyces phage Annadreamy</name>
    <dbReference type="NCBI Taxonomy" id="2250335"/>
    <lineage>
        <taxon>Viruses</taxon>
        <taxon>Duplodnaviria</taxon>
        <taxon>Heunggongvirae</taxon>
        <taxon>Uroviricota</taxon>
        <taxon>Caudoviricetes</taxon>
        <taxon>Stanwilliamsviridae</taxon>
        <taxon>Loccivirinae</taxon>
        <taxon>Annadreamyvirus</taxon>
        <taxon>Annadreamyvirus annadreamy</taxon>
    </lineage>
</organism>
<proteinExistence type="predicted"/>
<dbReference type="KEGG" id="vg:55609227"/>
<dbReference type="EMBL" id="MH536811">
    <property type="protein sequence ID" value="AXG66203.1"/>
    <property type="molecule type" value="Genomic_DNA"/>
</dbReference>